<dbReference type="EMBL" id="CP100595">
    <property type="protein sequence ID" value="UTJ06169.1"/>
    <property type="molecule type" value="Genomic_DNA"/>
</dbReference>
<keyword evidence="2" id="KW-0032">Aminotransferase</keyword>
<reference evidence="2" key="1">
    <citation type="submission" date="2022-07" db="EMBL/GenBank/DDBJ databases">
        <title>Arcobacter roscoffensis sp. nov., a marine bacterium isolated from coastal seawater collected from Roscoff, France.</title>
        <authorList>
            <person name="Pascual J."/>
            <person name="Lepeaux C."/>
            <person name="Methner A."/>
            <person name="Overmann J."/>
        </authorList>
    </citation>
    <scope>NUCLEOTIDE SEQUENCE</scope>
    <source>
        <strain evidence="2">ARW1-2F2</strain>
    </source>
</reference>
<gene>
    <name evidence="2" type="ORF">NJU99_13080</name>
</gene>
<dbReference type="SUPFAM" id="SSF56322">
    <property type="entry name" value="ADC synthase"/>
    <property type="match status" value="1"/>
</dbReference>
<dbReference type="PANTHER" id="PTHR11236:SF50">
    <property type="entry name" value="AMINODEOXYCHORISMATE SYNTHASE COMPONENT 1"/>
    <property type="match status" value="1"/>
</dbReference>
<keyword evidence="2" id="KW-0808">Transferase</keyword>
<protein>
    <submittedName>
        <fullName evidence="2">Aminodeoxychorismate synthase component I</fullName>
        <ecNumber evidence="2">2.6.1.85</ecNumber>
    </submittedName>
</protein>
<evidence type="ECO:0000313" key="2">
    <source>
        <dbReference type="EMBL" id="UTJ06169.1"/>
    </source>
</evidence>
<organism evidence="2 3">
    <name type="scientific">Arcobacter roscoffensis</name>
    <dbReference type="NCBI Taxonomy" id="2961520"/>
    <lineage>
        <taxon>Bacteria</taxon>
        <taxon>Pseudomonadati</taxon>
        <taxon>Campylobacterota</taxon>
        <taxon>Epsilonproteobacteria</taxon>
        <taxon>Campylobacterales</taxon>
        <taxon>Arcobacteraceae</taxon>
        <taxon>Arcobacter</taxon>
    </lineage>
</organism>
<accession>A0ABY5E1U7</accession>
<dbReference type="GO" id="GO:0046820">
    <property type="term" value="F:4-amino-4-deoxychorismate synthase activity"/>
    <property type="evidence" value="ECO:0007669"/>
    <property type="project" value="UniProtKB-EC"/>
</dbReference>
<dbReference type="InterPro" id="IPR005801">
    <property type="entry name" value="ADC_synthase"/>
</dbReference>
<sequence length="321" mass="37309">MNKKLIEEEINKYGSLNEPFFFIVSYDFSKFYCEKLNKLPKDIKFDINSKKNSTSTHKTYVKKYPISFAEYKKKFDFLQEEIKKGNTYLQNLTAKTKIETSFSLDEIYEKVDAKFKLRYKNENDNFVCFSPERFVKIKKNKIYTYPMKGTIDSKVLNAQAKILGDVKEMAEHTMVVDLLRNDLGMVASKVRVDKFRYIDKINAGDKKLLQVSSKISGQLEDDWQKNLGTIITSMLPAGSITGTPKKKTIELLNHIEDYDRDFYTGIFGVYDGESFDSSVMIRFIEEDENNKQFYKSGGGITCDSNANLEYEELIDKIYLPF</sequence>
<feature type="domain" description="Chorismate-utilising enzyme C-terminal" evidence="1">
    <location>
        <begin position="68"/>
        <end position="316"/>
    </location>
</feature>
<dbReference type="Pfam" id="PF00425">
    <property type="entry name" value="Chorismate_bind"/>
    <property type="match status" value="1"/>
</dbReference>
<keyword evidence="3" id="KW-1185">Reference proteome</keyword>
<dbReference type="Gene3D" id="3.60.120.10">
    <property type="entry name" value="Anthranilate synthase"/>
    <property type="match status" value="1"/>
</dbReference>
<proteinExistence type="predicted"/>
<name>A0ABY5E1U7_9BACT</name>
<dbReference type="EC" id="2.6.1.85" evidence="2"/>
<dbReference type="PANTHER" id="PTHR11236">
    <property type="entry name" value="AMINOBENZOATE/ANTHRANILATE SYNTHASE"/>
    <property type="match status" value="1"/>
</dbReference>
<dbReference type="Proteomes" id="UP001060012">
    <property type="component" value="Chromosome"/>
</dbReference>
<dbReference type="RefSeq" id="WP_254576349.1">
    <property type="nucleotide sequence ID" value="NZ_CP100595.1"/>
</dbReference>
<evidence type="ECO:0000313" key="3">
    <source>
        <dbReference type="Proteomes" id="UP001060012"/>
    </source>
</evidence>
<dbReference type="InterPro" id="IPR019999">
    <property type="entry name" value="Anth_synth_I-like"/>
</dbReference>
<evidence type="ECO:0000259" key="1">
    <source>
        <dbReference type="Pfam" id="PF00425"/>
    </source>
</evidence>
<dbReference type="PRINTS" id="PR00095">
    <property type="entry name" value="ANTSNTHASEI"/>
</dbReference>
<dbReference type="InterPro" id="IPR015890">
    <property type="entry name" value="Chorismate_C"/>
</dbReference>
<dbReference type="NCBIfam" id="NF005486">
    <property type="entry name" value="PRK07093.1"/>
    <property type="match status" value="1"/>
</dbReference>